<evidence type="ECO:0000256" key="1">
    <source>
        <dbReference type="SAM" id="MobiDB-lite"/>
    </source>
</evidence>
<dbReference type="EMBL" id="JAUPFM010000012">
    <property type="protein sequence ID" value="KAK2835125.1"/>
    <property type="molecule type" value="Genomic_DNA"/>
</dbReference>
<dbReference type="AlphaFoldDB" id="A0AA88MCI4"/>
<dbReference type="Gene3D" id="2.30.42.10">
    <property type="match status" value="1"/>
</dbReference>
<evidence type="ECO:0000313" key="4">
    <source>
        <dbReference type="Proteomes" id="UP001187415"/>
    </source>
</evidence>
<dbReference type="GO" id="GO:0016324">
    <property type="term" value="C:apical plasma membrane"/>
    <property type="evidence" value="ECO:0007669"/>
    <property type="project" value="TreeGrafter"/>
</dbReference>
<dbReference type="InterPro" id="IPR051741">
    <property type="entry name" value="PAR6_homolog"/>
</dbReference>
<evidence type="ECO:0000259" key="2">
    <source>
        <dbReference type="PROSITE" id="PS50106"/>
    </source>
</evidence>
<dbReference type="GO" id="GO:0005634">
    <property type="term" value="C:nucleus"/>
    <property type="evidence" value="ECO:0007669"/>
    <property type="project" value="TreeGrafter"/>
</dbReference>
<dbReference type="GO" id="GO:0007098">
    <property type="term" value="P:centrosome cycle"/>
    <property type="evidence" value="ECO:0007669"/>
    <property type="project" value="TreeGrafter"/>
</dbReference>
<name>A0AA88MCI4_CHASR</name>
<feature type="region of interest" description="Disordered" evidence="1">
    <location>
        <begin position="64"/>
        <end position="83"/>
    </location>
</feature>
<dbReference type="Pfam" id="PF00595">
    <property type="entry name" value="PDZ"/>
    <property type="match status" value="1"/>
</dbReference>
<feature type="region of interest" description="Disordered" evidence="1">
    <location>
        <begin position="349"/>
        <end position="371"/>
    </location>
</feature>
<dbReference type="GO" id="GO:0060341">
    <property type="term" value="P:regulation of cellular localization"/>
    <property type="evidence" value="ECO:0007669"/>
    <property type="project" value="TreeGrafter"/>
</dbReference>
<organism evidence="3 4">
    <name type="scientific">Channa striata</name>
    <name type="common">Snakehead murrel</name>
    <name type="synonym">Ophicephalus striatus</name>
    <dbReference type="NCBI Taxonomy" id="64152"/>
    <lineage>
        <taxon>Eukaryota</taxon>
        <taxon>Metazoa</taxon>
        <taxon>Chordata</taxon>
        <taxon>Craniata</taxon>
        <taxon>Vertebrata</taxon>
        <taxon>Euteleostomi</taxon>
        <taxon>Actinopterygii</taxon>
        <taxon>Neopterygii</taxon>
        <taxon>Teleostei</taxon>
        <taxon>Neoteleostei</taxon>
        <taxon>Acanthomorphata</taxon>
        <taxon>Anabantaria</taxon>
        <taxon>Anabantiformes</taxon>
        <taxon>Channoidei</taxon>
        <taxon>Channidae</taxon>
        <taxon>Channa</taxon>
    </lineage>
</organism>
<protein>
    <recommendedName>
        <fullName evidence="2">PDZ domain-containing protein</fullName>
    </recommendedName>
</protein>
<feature type="compositionally biased region" description="Polar residues" evidence="1">
    <location>
        <begin position="349"/>
        <end position="359"/>
    </location>
</feature>
<dbReference type="Pfam" id="PF15737">
    <property type="entry name" value="DUF4685"/>
    <property type="match status" value="1"/>
</dbReference>
<dbReference type="SUPFAM" id="SSF50156">
    <property type="entry name" value="PDZ domain-like"/>
    <property type="match status" value="1"/>
</dbReference>
<dbReference type="GO" id="GO:0007163">
    <property type="term" value="P:establishment or maintenance of cell polarity"/>
    <property type="evidence" value="ECO:0007669"/>
    <property type="project" value="TreeGrafter"/>
</dbReference>
<feature type="compositionally biased region" description="Basic and acidic residues" evidence="1">
    <location>
        <begin position="360"/>
        <end position="371"/>
    </location>
</feature>
<feature type="region of interest" description="Disordered" evidence="1">
    <location>
        <begin position="299"/>
        <end position="326"/>
    </location>
</feature>
<dbReference type="GO" id="GO:0005938">
    <property type="term" value="C:cell cortex"/>
    <property type="evidence" value="ECO:0007669"/>
    <property type="project" value="TreeGrafter"/>
</dbReference>
<proteinExistence type="predicted"/>
<keyword evidence="4" id="KW-1185">Reference proteome</keyword>
<comment type="caution">
    <text evidence="3">The sequence shown here is derived from an EMBL/GenBank/DDBJ whole genome shotgun (WGS) entry which is preliminary data.</text>
</comment>
<dbReference type="PANTHER" id="PTHR14102:SF12">
    <property type="entry name" value="CDNA SEQUENCE BC034090"/>
    <property type="match status" value="1"/>
</dbReference>
<feature type="domain" description="PDZ" evidence="2">
    <location>
        <begin position="410"/>
        <end position="480"/>
    </location>
</feature>
<dbReference type="Proteomes" id="UP001187415">
    <property type="component" value="Unassembled WGS sequence"/>
</dbReference>
<dbReference type="PROSITE" id="PS50106">
    <property type="entry name" value="PDZ"/>
    <property type="match status" value="1"/>
</dbReference>
<dbReference type="InterPro" id="IPR036034">
    <property type="entry name" value="PDZ_sf"/>
</dbReference>
<sequence>MKRHCFPVRGDHDLLTPNTHTQLGVRLCPAIQVRSEGEVSHSGHLTDSSKSAAGLTRQCAAASPSRRLRFDDETETEAESRYLERQKRRAGSWCTGALTSKPILNMYINSKTRRTLQGRDNRADLKLHTSACDDRGRSPYRTHLNLRTEPIRETYIGFVTPGGTRRAGLGAALCATPTKDPPINPYAPDQVTMPTFRYPSPPTATSLMMKEVRGRQHQAASALTERGPCVDLRRKSPPLYAYLHSQALPTSETNSGKQVKQPMRAELHSDDTQLPEQLCRGESSRLSLDRLFSSVRLSRGRTGSLDRHSLNPRHAAPKSGPEDTRTFSTMLKKCPSVQSLSMGAPFSQLKRSSVQSLGSEQKKENHHSVDNRPVDDRFLRQTLRVEDISCPGSSHSVGRVLQVCSDRTFDLELSRPTKGTFGFSISRRRSCPDSGVYVEDMVDCSTEKLYAGLLSVGDEILEVNGKTVAGLSLDQVTELLTQNPSATVRIKHN</sequence>
<gene>
    <name evidence="3" type="ORF">Q5P01_015609</name>
</gene>
<dbReference type="InterPro" id="IPR032756">
    <property type="entry name" value="DUF4685"/>
</dbReference>
<evidence type="ECO:0000313" key="3">
    <source>
        <dbReference type="EMBL" id="KAK2835125.1"/>
    </source>
</evidence>
<dbReference type="InterPro" id="IPR001478">
    <property type="entry name" value="PDZ"/>
</dbReference>
<reference evidence="3" key="1">
    <citation type="submission" date="2023-07" db="EMBL/GenBank/DDBJ databases">
        <title>Chromosome-level Genome Assembly of Striped Snakehead (Channa striata).</title>
        <authorList>
            <person name="Liu H."/>
        </authorList>
    </citation>
    <scope>NUCLEOTIDE SEQUENCE</scope>
    <source>
        <strain evidence="3">Gz</strain>
        <tissue evidence="3">Muscle</tissue>
    </source>
</reference>
<feature type="region of interest" description="Disordered" evidence="1">
    <location>
        <begin position="245"/>
        <end position="281"/>
    </location>
</feature>
<feature type="compositionally biased region" description="Polar residues" evidence="1">
    <location>
        <begin position="247"/>
        <end position="258"/>
    </location>
</feature>
<dbReference type="SMART" id="SM00228">
    <property type="entry name" value="PDZ"/>
    <property type="match status" value="1"/>
</dbReference>
<accession>A0AA88MCI4</accession>
<dbReference type="PANTHER" id="PTHR14102">
    <property type="entry name" value="PAR-6-RELATED"/>
    <property type="match status" value="1"/>
</dbReference>